<dbReference type="InterPro" id="IPR018968">
    <property type="entry name" value="Phasin"/>
</dbReference>
<accession>A0A418NQS5</accession>
<evidence type="ECO:0000256" key="1">
    <source>
        <dbReference type="SAM" id="MobiDB-lite"/>
    </source>
</evidence>
<sequence length="266" mass="27831">MAESTSKTDDRADTATAAAEPAKSEVKAEETKVEEKTAPAADKAPAKKASSAKKAPAAAKKAAPKKAAAKKVAAKKAAPAKKPVAKKTPAPKASKASAPAAKSAKAEPSVNQLKEKIMATANFDYSKQITESMTEAVSEMQARTQAAYDKSTEAMGEMTDFAKGNVEAVVETGKVFAESMQGMGKTLADEAKTAYELATADIKDMASIKSPTELFQLQGKIMRRNFDAMVSMTSKTTDATMKMANDVAAPLSARVNVAAEKMTKVA</sequence>
<evidence type="ECO:0000313" key="3">
    <source>
        <dbReference type="EMBL" id="RIV85066.1"/>
    </source>
</evidence>
<name>A0A418NQS5_9SPHN</name>
<feature type="compositionally biased region" description="Basic residues" evidence="1">
    <location>
        <begin position="62"/>
        <end position="74"/>
    </location>
</feature>
<dbReference type="RefSeq" id="WP_119587295.1">
    <property type="nucleotide sequence ID" value="NZ_CAWODQ010000025.1"/>
</dbReference>
<feature type="compositionally biased region" description="Low complexity" evidence="1">
    <location>
        <begin position="75"/>
        <end position="103"/>
    </location>
</feature>
<keyword evidence="4" id="KW-1185">Reference proteome</keyword>
<dbReference type="AlphaFoldDB" id="A0A418NQS5"/>
<gene>
    <name evidence="3" type="ORF">D2V07_12275</name>
</gene>
<comment type="caution">
    <text evidence="3">The sequence shown here is derived from an EMBL/GenBank/DDBJ whole genome shotgun (WGS) entry which is preliminary data.</text>
</comment>
<reference evidence="3 4" key="1">
    <citation type="submission" date="2018-08" db="EMBL/GenBank/DDBJ databases">
        <title>Erythrobacter zhengii sp.nov., a bacterium isolated from deep-sea sediment.</title>
        <authorList>
            <person name="Fang C."/>
            <person name="Wu Y.-H."/>
            <person name="Sun C."/>
            <person name="Wang H."/>
            <person name="Cheng H."/>
            <person name="Meng F.-X."/>
            <person name="Wang C.-S."/>
            <person name="Xu X.-W."/>
        </authorList>
    </citation>
    <scope>NUCLEOTIDE SEQUENCE [LARGE SCALE GENOMIC DNA]</scope>
    <source>
        <strain evidence="3 4">V18</strain>
    </source>
</reference>
<protein>
    <submittedName>
        <fullName evidence="3">Phasin family protein</fullName>
    </submittedName>
</protein>
<dbReference type="Pfam" id="PF09361">
    <property type="entry name" value="Phasin_2"/>
    <property type="match status" value="1"/>
</dbReference>
<organism evidence="3 4">
    <name type="scientific">Aurantiacibacter zhengii</name>
    <dbReference type="NCBI Taxonomy" id="2307003"/>
    <lineage>
        <taxon>Bacteria</taxon>
        <taxon>Pseudomonadati</taxon>
        <taxon>Pseudomonadota</taxon>
        <taxon>Alphaproteobacteria</taxon>
        <taxon>Sphingomonadales</taxon>
        <taxon>Erythrobacteraceae</taxon>
        <taxon>Aurantiacibacter</taxon>
    </lineage>
</organism>
<dbReference type="OrthoDB" id="8479795at2"/>
<evidence type="ECO:0000313" key="4">
    <source>
        <dbReference type="Proteomes" id="UP000286576"/>
    </source>
</evidence>
<dbReference type="EMBL" id="QXFL01000005">
    <property type="protein sequence ID" value="RIV85066.1"/>
    <property type="molecule type" value="Genomic_DNA"/>
</dbReference>
<dbReference type="Proteomes" id="UP000286576">
    <property type="component" value="Unassembled WGS sequence"/>
</dbReference>
<feature type="region of interest" description="Disordered" evidence="1">
    <location>
        <begin position="1"/>
        <end position="109"/>
    </location>
</feature>
<feature type="domain" description="Phasin" evidence="2">
    <location>
        <begin position="157"/>
        <end position="255"/>
    </location>
</feature>
<feature type="compositionally biased region" description="Low complexity" evidence="1">
    <location>
        <begin position="38"/>
        <end position="61"/>
    </location>
</feature>
<feature type="compositionally biased region" description="Basic and acidic residues" evidence="1">
    <location>
        <begin position="22"/>
        <end position="37"/>
    </location>
</feature>
<feature type="compositionally biased region" description="Basic and acidic residues" evidence="1">
    <location>
        <begin position="1"/>
        <end position="13"/>
    </location>
</feature>
<proteinExistence type="predicted"/>
<evidence type="ECO:0000259" key="2">
    <source>
        <dbReference type="Pfam" id="PF09361"/>
    </source>
</evidence>